<feature type="transmembrane region" description="Helical" evidence="14">
    <location>
        <begin position="176"/>
        <end position="199"/>
    </location>
</feature>
<dbReference type="PANTHER" id="PTHR24234">
    <property type="entry name" value="LYSOPHOSPHATIDIC ACID RECEPTOR 5/SPHINGOSYLPHOSPHORYLCHOLINE RECEPTOR"/>
    <property type="match status" value="1"/>
</dbReference>
<dbReference type="InterPro" id="IPR017452">
    <property type="entry name" value="GPCR_Rhodpsn_7TM"/>
</dbReference>
<keyword evidence="17" id="KW-1185">Reference proteome</keyword>
<dbReference type="PROSITE" id="PS50262">
    <property type="entry name" value="G_PROTEIN_RECEP_F1_2"/>
    <property type="match status" value="1"/>
</dbReference>
<keyword evidence="6 12" id="KW-0297">G-protein coupled receptor</keyword>
<keyword evidence="9 12" id="KW-0675">Receptor</keyword>
<dbReference type="PRINTS" id="PR00237">
    <property type="entry name" value="GPCRRHODOPSN"/>
</dbReference>
<evidence type="ECO:0000256" key="8">
    <source>
        <dbReference type="ARBA" id="ARBA00023157"/>
    </source>
</evidence>
<evidence type="ECO:0000256" key="2">
    <source>
        <dbReference type="ARBA" id="ARBA00010663"/>
    </source>
</evidence>
<evidence type="ECO:0000256" key="1">
    <source>
        <dbReference type="ARBA" id="ARBA00004651"/>
    </source>
</evidence>
<sequence>MTDSGDCPACLSQRRTRPGPSCRSWFYIPRLILPVCFPRGRGPTHRGWMWVLSQDLPRDSKGQRLPLGGRPPSTQEMPPGDAPLDTRTAAARQERKPGCGRVCGPCVVGVGPPCETPHARRVAPGDLIHVVCSHARPHACLCPAGNTTLETGPALGALSTGGSPHTCDVPFDESRVLLVTVYSGVCALGLPANGLTAWLTLLQARQGHVLAVYLFCLALCELLYISTLPLWVIYIQHGHHWPLSPWACKAAAYIFFCNLYLSILFLCCISCDRFLAVVYALETRGRRHQKTAILVSAAVFLLVGLVHSPVFKMEHNGTCFETLPMDRRVAGYYYARFMVGFAVPLFIIAVTNQRIFRTVQLSTSLSTAQKAKVRLLAIAVVAIFLVCFAPYHLVLLIKAVAFSYYRGAADLVCTLEIRLYTVSVVFLSLATVNSVADPIIYVLAAEATRQEVCRMHKGWKKWSTKTDNTKLTCSKDSDEARSPMSLTNSYGFPEPVHPPGPSPGSPEGLAEGSC</sequence>
<dbReference type="InterPro" id="IPR000276">
    <property type="entry name" value="GPCR_Rhodpsn"/>
</dbReference>
<keyword evidence="5 14" id="KW-1133">Transmembrane helix</keyword>
<dbReference type="GO" id="GO:0005886">
    <property type="term" value="C:plasma membrane"/>
    <property type="evidence" value="ECO:0007669"/>
    <property type="project" value="UniProtKB-SubCell"/>
</dbReference>
<feature type="transmembrane region" description="Helical" evidence="14">
    <location>
        <begin position="417"/>
        <end position="444"/>
    </location>
</feature>
<reference evidence="16" key="3">
    <citation type="submission" date="2025-09" db="UniProtKB">
        <authorList>
            <consortium name="Ensembl"/>
        </authorList>
    </citation>
    <scope>IDENTIFICATION</scope>
    <source>
        <strain evidence="16">Hereford</strain>
    </source>
</reference>
<reference evidence="16" key="2">
    <citation type="submission" date="2025-08" db="UniProtKB">
        <authorList>
            <consortium name="Ensembl"/>
        </authorList>
    </citation>
    <scope>IDENTIFICATION</scope>
    <source>
        <strain evidence="16">Hereford</strain>
    </source>
</reference>
<evidence type="ECO:0000256" key="12">
    <source>
        <dbReference type="RuleBase" id="RU000688"/>
    </source>
</evidence>
<keyword evidence="11 12" id="KW-0807">Transducer</keyword>
<proteinExistence type="inferred from homology"/>
<feature type="compositionally biased region" description="Pro residues" evidence="13">
    <location>
        <begin position="495"/>
        <end position="504"/>
    </location>
</feature>
<evidence type="ECO:0000256" key="6">
    <source>
        <dbReference type="ARBA" id="ARBA00023040"/>
    </source>
</evidence>
<keyword evidence="10" id="KW-0325">Glycoprotein</keyword>
<dbReference type="Ensembl" id="ENSBTAT00000088831.1">
    <property type="protein sequence ID" value="ENSBTAP00000092025.1"/>
    <property type="gene ID" value="ENSBTAG00000005647.8"/>
</dbReference>
<keyword evidence="7 14" id="KW-0472">Membrane</keyword>
<accession>A0AAA9T5M2</accession>
<dbReference type="FunFam" id="1.20.1070.10:FF:000065">
    <property type="entry name" value="G-protein coupled receptor 4"/>
    <property type="match status" value="1"/>
</dbReference>
<dbReference type="SUPFAM" id="SSF81321">
    <property type="entry name" value="Family A G protein-coupled receptor-like"/>
    <property type="match status" value="1"/>
</dbReference>
<dbReference type="Proteomes" id="UP000009136">
    <property type="component" value="Chromosome 21"/>
</dbReference>
<dbReference type="Pfam" id="PF00001">
    <property type="entry name" value="7tm_1"/>
    <property type="match status" value="1"/>
</dbReference>
<evidence type="ECO:0000256" key="5">
    <source>
        <dbReference type="ARBA" id="ARBA00022989"/>
    </source>
</evidence>
<feature type="domain" description="G-protein coupled receptors family 1 profile" evidence="15">
    <location>
        <begin position="192"/>
        <end position="441"/>
    </location>
</feature>
<evidence type="ECO:0000259" key="15">
    <source>
        <dbReference type="PROSITE" id="PS50262"/>
    </source>
</evidence>
<feature type="transmembrane region" description="Helical" evidence="14">
    <location>
        <begin position="331"/>
        <end position="352"/>
    </location>
</feature>
<dbReference type="PROSITE" id="PS00237">
    <property type="entry name" value="G_PROTEIN_RECEP_F1_1"/>
    <property type="match status" value="1"/>
</dbReference>
<reference evidence="16" key="1">
    <citation type="submission" date="2018-03" db="EMBL/GenBank/DDBJ databases">
        <title>ARS-UCD1.2.</title>
        <authorList>
            <person name="Rosen B.D."/>
            <person name="Bickhart D.M."/>
            <person name="Koren S."/>
            <person name="Schnabel R.D."/>
            <person name="Hall R."/>
            <person name="Zimin A."/>
            <person name="Dreischer C."/>
            <person name="Schultheiss S."/>
            <person name="Schroeder S.G."/>
            <person name="Elsik C.G."/>
            <person name="Couldrey C."/>
            <person name="Liu G.E."/>
            <person name="Van Tassell C.P."/>
            <person name="Phillippy A.M."/>
            <person name="Smith T.P.L."/>
            <person name="Medrano J.F."/>
        </authorList>
    </citation>
    <scope>NUCLEOTIDE SEQUENCE [LARGE SCALE GENOMIC DNA]</scope>
    <source>
        <strain evidence="16">Hereford</strain>
    </source>
</reference>
<dbReference type="GlyGen" id="A0AAA9T5M2">
    <property type="glycosylation" value="1 site"/>
</dbReference>
<dbReference type="PRINTS" id="PR01563">
    <property type="entry name" value="G2ARECEPTOR"/>
</dbReference>
<keyword evidence="8" id="KW-1015">Disulfide bond</keyword>
<evidence type="ECO:0000256" key="9">
    <source>
        <dbReference type="ARBA" id="ARBA00023170"/>
    </source>
</evidence>
<dbReference type="PANTHER" id="PTHR24234:SF7">
    <property type="entry name" value="G-PROTEIN COUPLED RECEPTOR 132-RELATED"/>
    <property type="match status" value="1"/>
</dbReference>
<dbReference type="GeneTree" id="ENSGT01030000234518"/>
<feature type="region of interest" description="Disordered" evidence="13">
    <location>
        <begin position="59"/>
        <end position="90"/>
    </location>
</feature>
<evidence type="ECO:0000256" key="10">
    <source>
        <dbReference type="ARBA" id="ARBA00023180"/>
    </source>
</evidence>
<feature type="region of interest" description="Disordered" evidence="13">
    <location>
        <begin position="468"/>
        <end position="514"/>
    </location>
</feature>
<keyword evidence="3" id="KW-1003">Cell membrane</keyword>
<feature type="transmembrane region" description="Helical" evidence="14">
    <location>
        <begin position="373"/>
        <end position="397"/>
    </location>
</feature>
<evidence type="ECO:0000313" key="16">
    <source>
        <dbReference type="Ensembl" id="ENSBTAP00000092025.1"/>
    </source>
</evidence>
<keyword evidence="4 12" id="KW-0812">Transmembrane</keyword>
<evidence type="ECO:0000256" key="4">
    <source>
        <dbReference type="ARBA" id="ARBA00022692"/>
    </source>
</evidence>
<name>A0AAA9T5M2_BOVIN</name>
<feature type="transmembrane region" description="Helical" evidence="14">
    <location>
        <begin position="211"/>
        <end position="233"/>
    </location>
</feature>
<dbReference type="InterPro" id="IPR005388">
    <property type="entry name" value="G2A_lysphc_rcpt"/>
</dbReference>
<dbReference type="AlphaFoldDB" id="A0AAA9T5M2"/>
<protein>
    <submittedName>
        <fullName evidence="16">G protein-coupled receptor 132</fullName>
    </submittedName>
</protein>
<evidence type="ECO:0000256" key="3">
    <source>
        <dbReference type="ARBA" id="ARBA00022475"/>
    </source>
</evidence>
<feature type="transmembrane region" description="Helical" evidence="14">
    <location>
        <begin position="293"/>
        <end position="311"/>
    </location>
</feature>
<dbReference type="GO" id="GO:0004930">
    <property type="term" value="F:G protein-coupled receptor activity"/>
    <property type="evidence" value="ECO:0007669"/>
    <property type="project" value="UniProtKB-KW"/>
</dbReference>
<evidence type="ECO:0000313" key="17">
    <source>
        <dbReference type="Proteomes" id="UP000009136"/>
    </source>
</evidence>
<evidence type="ECO:0000256" key="13">
    <source>
        <dbReference type="SAM" id="MobiDB-lite"/>
    </source>
</evidence>
<organism evidence="16 17">
    <name type="scientific">Bos taurus</name>
    <name type="common">Bovine</name>
    <dbReference type="NCBI Taxonomy" id="9913"/>
    <lineage>
        <taxon>Eukaryota</taxon>
        <taxon>Metazoa</taxon>
        <taxon>Chordata</taxon>
        <taxon>Craniata</taxon>
        <taxon>Vertebrata</taxon>
        <taxon>Euteleostomi</taxon>
        <taxon>Mammalia</taxon>
        <taxon>Eutheria</taxon>
        <taxon>Laurasiatheria</taxon>
        <taxon>Artiodactyla</taxon>
        <taxon>Ruminantia</taxon>
        <taxon>Pecora</taxon>
        <taxon>Bovidae</taxon>
        <taxon>Bovinae</taxon>
        <taxon>Bos</taxon>
    </lineage>
</organism>
<evidence type="ECO:0000256" key="14">
    <source>
        <dbReference type="SAM" id="Phobius"/>
    </source>
</evidence>
<evidence type="ECO:0000256" key="11">
    <source>
        <dbReference type="ARBA" id="ARBA00023224"/>
    </source>
</evidence>
<comment type="subcellular location">
    <subcellularLocation>
        <location evidence="1">Cell membrane</location>
        <topology evidence="1">Multi-pass membrane protein</topology>
    </subcellularLocation>
</comment>
<feature type="compositionally biased region" description="Low complexity" evidence="13">
    <location>
        <begin position="505"/>
        <end position="514"/>
    </location>
</feature>
<gene>
    <name evidence="16" type="primary">GPR132</name>
</gene>
<dbReference type="Gene3D" id="1.20.1070.10">
    <property type="entry name" value="Rhodopsin 7-helix transmembrane proteins"/>
    <property type="match status" value="1"/>
</dbReference>
<comment type="similarity">
    <text evidence="2 12">Belongs to the G-protein coupled receptor 1 family.</text>
</comment>
<evidence type="ECO:0000256" key="7">
    <source>
        <dbReference type="ARBA" id="ARBA00023136"/>
    </source>
</evidence>
<feature type="transmembrane region" description="Helical" evidence="14">
    <location>
        <begin position="253"/>
        <end position="281"/>
    </location>
</feature>